<dbReference type="RefSeq" id="XP_004829115.1">
    <property type="nucleotide sequence ID" value="XM_004829058.1"/>
</dbReference>
<dbReference type="eggNOG" id="ENOG502RSZ3">
    <property type="taxonomic scope" value="Eukaryota"/>
</dbReference>
<evidence type="ECO:0000313" key="2">
    <source>
        <dbReference type="EMBL" id="AFZ79284.1"/>
    </source>
</evidence>
<dbReference type="KEGG" id="beq:BEWA_022970"/>
<feature type="region of interest" description="Disordered" evidence="1">
    <location>
        <begin position="904"/>
        <end position="933"/>
    </location>
</feature>
<evidence type="ECO:0000313" key="4">
    <source>
        <dbReference type="Proteomes" id="UP000031512"/>
    </source>
</evidence>
<feature type="region of interest" description="Disordered" evidence="1">
    <location>
        <begin position="1008"/>
        <end position="1053"/>
    </location>
</feature>
<proteinExistence type="predicted"/>
<dbReference type="GeneID" id="15807297"/>
<feature type="compositionally biased region" description="Acidic residues" evidence="1">
    <location>
        <begin position="916"/>
        <end position="925"/>
    </location>
</feature>
<dbReference type="Proteomes" id="UP000031512">
    <property type="component" value="Chromosome 1"/>
</dbReference>
<dbReference type="EMBL" id="CP001669">
    <property type="protein sequence ID" value="AFZ79449.1"/>
    <property type="molecule type" value="Genomic_DNA"/>
</dbReference>
<dbReference type="KEGG" id="beq:BEWA_021320"/>
<sequence length="1099" mass="121454">MFVDVDIRKKCRNRCTCPKSAGLITTKTGSLKNAADYGYCTHEKDSGERIKGLNYGRQSLQIENGNSSIPFTDTHGRSEVVTVYYREDSNRNRIKVPLILGIKDHKGAGYTWYENLGGNNLTWKKIEDTHDFPKSDSGLAGPLFKENLDRVACSLHNLHKVDISNDGQNSYYCKICTKSKVTLTHEKIQEIYAKINHSPQESTPYHVTHERNLVKYKETSEHSKLLSVNKNDTISVFYWEGDDKRENPLLIEVKSSKAESTWYENLWESGTKKHVVWKRLESTGTSGFSSYGVDLKVKLDSLSCALNKAVRIKLGLDSGCHDSRDTKHNNRIKAFHNGTVDKAFFLSAYEYSNNKPDGGPFSVAELLVQGARQTFPGATFFKDVTKLSSYASFCDPTNPFLLCIEFGNNSDKKYQWYWKKDKGNDWQVYGSFSTKSSRDVNSQIGGIFTNVKGSLMIKTCIPHKPPKEGVKINITEQPRDEKLSGTYQATSGTTPVLVLISRDDKTLPHGFFSITHKPLGTGYFKLSRNLGNGDQIGKGGGTIPDAKEVSVYYWNGEPTLPILLGITTKDSSKPKYYSRGNQRGSSWIQGDNASKKFEYLLDEYNCQRNNAVPFNLSDPENSSNLYTDGQVPPCIKDHRKIESTVSPKHPLGGEYAMKEYTVNGDARISRVTFSRKDTDMATKYTITKVLVYYRKNENRIDNIPLLVGFVKSDNSGSIFFENLGSPYYTKWKPIGESESKSYYDKGGFGSTPQQALTDKLDEVGCRVNHIVKINISNKGNPDKYCHKNCTNKRIKVINTNISISGYTGYDHTSAIKAQKTFTVTAIINNGKEKNANITSFFPLREVLKVTVYFQNCNGLPVAIHIQKEKGEEWLKNENGNEQLVQFNPNDNELQNCRGIQGLPITQGTQSTFSEDSSSDSDEESQDGNPGDGNFSGLFDWSWESLVSSLAGAMIDGPTQAVYGFAKVNEAISKILPGPNVFDNSGLAGGLSGDDGATAKGLEADVKNPASVLPQPEGGGHGSDNASGVLDSSTEASALSDISPGAEPADLPTQSPLIAEGLTGLATLGYVAACGASGSITGFTYWIYKRFAGEPWVRQI</sequence>
<dbReference type="RefSeq" id="XP_004828950.1">
    <property type="nucleotide sequence ID" value="XM_004828893.1"/>
</dbReference>
<evidence type="ECO:0000313" key="3">
    <source>
        <dbReference type="EMBL" id="AFZ79449.1"/>
    </source>
</evidence>
<gene>
    <name evidence="2" type="ORF">BEWA_021320</name>
    <name evidence="3" type="ORF">BEWA_022970</name>
</gene>
<name>L0AWJ6_THEEQ</name>
<dbReference type="VEuPathDB" id="PiroplasmaDB:BEWA_021320"/>
<accession>L0AWJ6</accession>
<organism evidence="2 4">
    <name type="scientific">Theileria equi strain WA</name>
    <dbReference type="NCBI Taxonomy" id="1537102"/>
    <lineage>
        <taxon>Eukaryota</taxon>
        <taxon>Sar</taxon>
        <taxon>Alveolata</taxon>
        <taxon>Apicomplexa</taxon>
        <taxon>Aconoidasida</taxon>
        <taxon>Piroplasmida</taxon>
        <taxon>Theileriidae</taxon>
        <taxon>Theileria</taxon>
    </lineage>
</organism>
<keyword evidence="4" id="KW-1185">Reference proteome</keyword>
<dbReference type="EMBL" id="CP001669">
    <property type="protein sequence ID" value="AFZ79284.1"/>
    <property type="molecule type" value="Genomic_DNA"/>
</dbReference>
<dbReference type="VEuPathDB" id="PiroplasmaDB:BEWA_022970"/>
<dbReference type="STRING" id="1537102.L0AWJ6"/>
<reference evidence="2" key="1">
    <citation type="submission" date="2009-07" db="EMBL/GenBank/DDBJ databases">
        <authorList>
            <person name="Kappmeyer L."/>
            <person name="Thiagarajan M."/>
            <person name="Herndon D."/>
            <person name="Caler E."/>
            <person name="Galinsky K."/>
            <person name="Inman J."/>
            <person name="Schobel S."/>
            <person name="Amedeo P."/>
            <person name="Watkins K."/>
            <person name="Bradley B."/>
            <person name="Sosa J."/>
            <person name="Sarmiento M."/>
            <person name="Fedorova N."/>
            <person name="Brayton K."/>
            <person name="Lau A."/>
            <person name="Nene V."/>
            <person name="Djikeng A."/>
            <person name="Herndon D."/>
            <person name="Knowles D."/>
        </authorList>
    </citation>
    <scope>NUCLEOTIDE SEQUENCE</scope>
    <source>
        <strain evidence="2">WA</strain>
    </source>
</reference>
<feature type="compositionally biased region" description="Polar residues" evidence="1">
    <location>
        <begin position="1023"/>
        <end position="1036"/>
    </location>
</feature>
<evidence type="ECO:0000256" key="1">
    <source>
        <dbReference type="SAM" id="MobiDB-lite"/>
    </source>
</evidence>
<reference evidence="2 4" key="2">
    <citation type="journal article" date="2012" name="BMC Genomics">
        <title>Comparative genomic analysis and phylogenetic position of Theileria equi.</title>
        <authorList>
            <person name="Kappmeyer L.S."/>
            <person name="Thiagarajan M."/>
            <person name="Herndon D.R."/>
            <person name="Ramsay J.D."/>
            <person name="Caler E."/>
            <person name="Djikeng A."/>
            <person name="Gillespie J.J."/>
            <person name="Lau A.O."/>
            <person name="Roalson E.H."/>
            <person name="Silva J.C."/>
            <person name="Silva M.G."/>
            <person name="Suarez C.E."/>
            <person name="Ueti M.W."/>
            <person name="Nene V.M."/>
            <person name="Mealey R.H."/>
            <person name="Knowles D.P."/>
            <person name="Brayton K.A."/>
        </authorList>
    </citation>
    <scope>NUCLEOTIDE SEQUENCE [LARGE SCALE GENOMIC DNA]</scope>
    <source>
        <strain evidence="2 4">WA</strain>
    </source>
</reference>
<protein>
    <submittedName>
        <fullName evidence="2">Uncharacterized protein</fullName>
    </submittedName>
</protein>
<dbReference type="GeneID" id="15803817"/>
<dbReference type="AlphaFoldDB" id="L0AWJ6"/>